<dbReference type="Proteomes" id="UP000446768">
    <property type="component" value="Unassembled WGS sequence"/>
</dbReference>
<reference evidence="1 2" key="1">
    <citation type="submission" date="2019-11" db="EMBL/GenBank/DDBJ databases">
        <title>Novel species isolated from a subtropical stream in China.</title>
        <authorList>
            <person name="Lu H."/>
        </authorList>
    </citation>
    <scope>NUCLEOTIDE SEQUENCE [LARGE SCALE GENOMIC DNA]</scope>
    <source>
        <strain evidence="1 2">FT92W</strain>
    </source>
</reference>
<evidence type="ECO:0000313" key="1">
    <source>
        <dbReference type="EMBL" id="MRV74591.1"/>
    </source>
</evidence>
<dbReference type="PANTHER" id="PTHR35564">
    <property type="match status" value="1"/>
</dbReference>
<keyword evidence="2" id="KW-1185">Reference proteome</keyword>
<evidence type="ECO:0000313" key="2">
    <source>
        <dbReference type="Proteomes" id="UP000446768"/>
    </source>
</evidence>
<gene>
    <name evidence="1" type="primary">tssG</name>
    <name evidence="1" type="ORF">GJ700_23050</name>
</gene>
<proteinExistence type="predicted"/>
<organism evidence="1 2">
    <name type="scientific">Pseudoduganella rivuli</name>
    <dbReference type="NCBI Taxonomy" id="2666085"/>
    <lineage>
        <taxon>Bacteria</taxon>
        <taxon>Pseudomonadati</taxon>
        <taxon>Pseudomonadota</taxon>
        <taxon>Betaproteobacteria</taxon>
        <taxon>Burkholderiales</taxon>
        <taxon>Oxalobacteraceae</taxon>
        <taxon>Telluria group</taxon>
        <taxon>Pseudoduganella</taxon>
    </lineage>
</organism>
<dbReference type="NCBIfam" id="TIGR03347">
    <property type="entry name" value="VI_chp_1"/>
    <property type="match status" value="1"/>
</dbReference>
<name>A0A7X2IRA4_9BURK</name>
<dbReference type="EMBL" id="WKJJ01000015">
    <property type="protein sequence ID" value="MRV74591.1"/>
    <property type="molecule type" value="Genomic_DNA"/>
</dbReference>
<dbReference type="Pfam" id="PF06996">
    <property type="entry name" value="T6SS_TssG"/>
    <property type="match status" value="1"/>
</dbReference>
<comment type="caution">
    <text evidence="1">The sequence shown here is derived from an EMBL/GenBank/DDBJ whole genome shotgun (WGS) entry which is preliminary data.</text>
</comment>
<dbReference type="RefSeq" id="WP_154378298.1">
    <property type="nucleotide sequence ID" value="NZ_WKJJ01000015.1"/>
</dbReference>
<accession>A0A7X2IRA4</accession>
<dbReference type="PANTHER" id="PTHR35564:SF4">
    <property type="entry name" value="CYTOPLASMIC PROTEIN"/>
    <property type="match status" value="1"/>
</dbReference>
<sequence length="333" mass="36572">MRTSQRLCQPGVIRRLRDEPWRFSVAQALRLLLRWLAAQGIAQDEAYARVLGFRNSLSLAFPAAELVALEMSDPELEVALTPAFIGLLGAAGALPLHDTQHIADLPSGDQRRGVCAFIDLLSSRLMALHCQADELRRLEHGLATGGADNLLPLLLALSGVQPAPRHPYDHVAAYYAGLLRMRPVSGMAIAQILGGYFRVPLACEQFAGRWEPVPQARRSVLGRTRPMLGGGAMLGARLFRPERGVRLDIGPLQADELERFLPGGEGAAALAELLRLCAAPSLTFEVRLLLAPQVIRPLVLEPPGRRRRLGWDTFLPDRHGRVGRAQVRYLLQL</sequence>
<protein>
    <submittedName>
        <fullName evidence="1">Type VI secretion system baseplate subunit TssG</fullName>
    </submittedName>
</protein>
<dbReference type="AlphaFoldDB" id="A0A7X2IRA4"/>
<dbReference type="InterPro" id="IPR010732">
    <property type="entry name" value="T6SS_TssG-like"/>
</dbReference>